<dbReference type="Pfam" id="PF00759">
    <property type="entry name" value="Glyco_hydro_9"/>
    <property type="match status" value="1"/>
</dbReference>
<dbReference type="GO" id="GO:0030245">
    <property type="term" value="P:cellulose catabolic process"/>
    <property type="evidence" value="ECO:0007669"/>
    <property type="project" value="UniProtKB-KW"/>
</dbReference>
<name>A0A199VR44_ANACO</name>
<dbReference type="Gene3D" id="1.50.10.10">
    <property type="match status" value="1"/>
</dbReference>
<keyword evidence="6" id="KW-0119">Carbohydrate metabolism</keyword>
<feature type="transmembrane region" description="Helical" evidence="9">
    <location>
        <begin position="68"/>
        <end position="89"/>
    </location>
</feature>
<keyword evidence="9" id="KW-0472">Membrane</keyword>
<dbReference type="InterPro" id="IPR001701">
    <property type="entry name" value="Glyco_hydro_9"/>
</dbReference>
<keyword evidence="9" id="KW-0812">Transmembrane</keyword>
<dbReference type="PANTHER" id="PTHR22298">
    <property type="entry name" value="ENDO-1,4-BETA-GLUCANASE"/>
    <property type="match status" value="1"/>
</dbReference>
<evidence type="ECO:0000313" key="11">
    <source>
        <dbReference type="EMBL" id="OAY79544.1"/>
    </source>
</evidence>
<proteinExistence type="inferred from homology"/>
<evidence type="ECO:0000256" key="5">
    <source>
        <dbReference type="ARBA" id="ARBA00023001"/>
    </source>
</evidence>
<dbReference type="InterPro" id="IPR008928">
    <property type="entry name" value="6-hairpin_glycosidase_sf"/>
</dbReference>
<dbReference type="InterPro" id="IPR012341">
    <property type="entry name" value="6hp_glycosidase-like_sf"/>
</dbReference>
<dbReference type="EC" id="3.2.1.4" evidence="3"/>
<evidence type="ECO:0000256" key="7">
    <source>
        <dbReference type="ARBA" id="ARBA00023295"/>
    </source>
</evidence>
<dbReference type="SUPFAM" id="SSF48208">
    <property type="entry name" value="Six-hairpin glycosidases"/>
    <property type="match status" value="1"/>
</dbReference>
<evidence type="ECO:0000256" key="1">
    <source>
        <dbReference type="ARBA" id="ARBA00000966"/>
    </source>
</evidence>
<keyword evidence="8" id="KW-0624">Polysaccharide degradation</keyword>
<dbReference type="EMBL" id="LSRQ01001065">
    <property type="protein sequence ID" value="OAY79544.1"/>
    <property type="molecule type" value="Genomic_DNA"/>
</dbReference>
<evidence type="ECO:0000256" key="8">
    <source>
        <dbReference type="ARBA" id="ARBA00023326"/>
    </source>
</evidence>
<accession>A0A199VR44</accession>
<dbReference type="Proteomes" id="UP000092600">
    <property type="component" value="Unassembled WGS sequence"/>
</dbReference>
<evidence type="ECO:0000256" key="2">
    <source>
        <dbReference type="ARBA" id="ARBA00007072"/>
    </source>
</evidence>
<keyword evidence="5" id="KW-0136">Cellulose degradation</keyword>
<feature type="domain" description="Glycoside hydrolase family 9" evidence="10">
    <location>
        <begin position="187"/>
        <end position="291"/>
    </location>
</feature>
<protein>
    <recommendedName>
        <fullName evidence="3">cellulase</fullName>
        <ecNumber evidence="3">3.2.1.4</ecNumber>
    </recommendedName>
</protein>
<comment type="similarity">
    <text evidence="2">Belongs to the glycosyl hydrolase 9 (cellulase E) family.</text>
</comment>
<comment type="caution">
    <text evidence="11">The sequence shown here is derived from an EMBL/GenBank/DDBJ whole genome shotgun (WGS) entry which is preliminary data.</text>
</comment>
<keyword evidence="9" id="KW-1133">Transmembrane helix</keyword>
<reference evidence="11 12" key="1">
    <citation type="journal article" date="2016" name="DNA Res.">
        <title>The draft genome of MD-2 pineapple using hybrid error correction of long reads.</title>
        <authorList>
            <person name="Redwan R.M."/>
            <person name="Saidin A."/>
            <person name="Kumar S.V."/>
        </authorList>
    </citation>
    <scope>NUCLEOTIDE SEQUENCE [LARGE SCALE GENOMIC DNA]</scope>
    <source>
        <strain evidence="12">cv. MD2</strain>
        <tissue evidence="11">Leaf</tissue>
    </source>
</reference>
<dbReference type="AlphaFoldDB" id="A0A199VR44"/>
<evidence type="ECO:0000256" key="9">
    <source>
        <dbReference type="SAM" id="Phobius"/>
    </source>
</evidence>
<dbReference type="STRING" id="4615.A0A199VR44"/>
<organism evidence="11 12">
    <name type="scientific">Ananas comosus</name>
    <name type="common">Pineapple</name>
    <name type="synonym">Ananas ananas</name>
    <dbReference type="NCBI Taxonomy" id="4615"/>
    <lineage>
        <taxon>Eukaryota</taxon>
        <taxon>Viridiplantae</taxon>
        <taxon>Streptophyta</taxon>
        <taxon>Embryophyta</taxon>
        <taxon>Tracheophyta</taxon>
        <taxon>Spermatophyta</taxon>
        <taxon>Magnoliopsida</taxon>
        <taxon>Liliopsida</taxon>
        <taxon>Poales</taxon>
        <taxon>Bromeliaceae</taxon>
        <taxon>Bromelioideae</taxon>
        <taxon>Ananas</taxon>
    </lineage>
</organism>
<evidence type="ECO:0000256" key="6">
    <source>
        <dbReference type="ARBA" id="ARBA00023277"/>
    </source>
</evidence>
<evidence type="ECO:0000256" key="4">
    <source>
        <dbReference type="ARBA" id="ARBA00022801"/>
    </source>
</evidence>
<keyword evidence="7" id="KW-0326">Glycosidase</keyword>
<evidence type="ECO:0000256" key="3">
    <source>
        <dbReference type="ARBA" id="ARBA00012601"/>
    </source>
</evidence>
<dbReference type="GO" id="GO:0008810">
    <property type="term" value="F:cellulase activity"/>
    <property type="evidence" value="ECO:0007669"/>
    <property type="project" value="UniProtKB-EC"/>
</dbReference>
<evidence type="ECO:0000259" key="10">
    <source>
        <dbReference type="Pfam" id="PF00759"/>
    </source>
</evidence>
<gene>
    <name evidence="11" type="ORF">ACMD2_06786</name>
</gene>
<keyword evidence="4" id="KW-0378">Hydrolase</keyword>
<evidence type="ECO:0000313" key="12">
    <source>
        <dbReference type="Proteomes" id="UP000092600"/>
    </source>
</evidence>
<sequence length="305" mass="34450">MEESSPMFVHSISETGRLLPSASRWNSIEIDFDLFPTSSRTNDPVPSKYSKSYTFKLGITDMSQLKCFIYVSIALVLIVVALVLLMVLLPRKRGHHGSSSNLPVALEYSLLFFDAQKSPIRSGFCSSFYALEILCCGEKKNEILCHKQRSSEPKLLHKLQRVFGYWSLLEQLYLNRTSTKVPGQIGYELVRAGVLPTNNPVKFRRNSGLKDGPDASLVGGFYDSGNNIKFSFPTAYTITLLSWSVIEYHKKYSSIDQLEHVQDIIRWGSDYLLKLYIPSNTTSKPALLYSQASYYSLKSVGCYTI</sequence>
<comment type="catalytic activity">
    <reaction evidence="1">
        <text>Endohydrolysis of (1-&gt;4)-beta-D-glucosidic linkages in cellulose, lichenin and cereal beta-D-glucans.</text>
        <dbReference type="EC" id="3.2.1.4"/>
    </reaction>
</comment>